<dbReference type="AlphaFoldDB" id="A0A2K4W2D4"/>
<dbReference type="Proteomes" id="UP000239025">
    <property type="component" value="Plasmid PP1"/>
</dbReference>
<reference evidence="3" key="1">
    <citation type="submission" date="2017-11" db="EMBL/GenBank/DDBJ databases">
        <authorList>
            <person name="Blom J."/>
        </authorList>
    </citation>
    <scope>NUCLEOTIDE SEQUENCE [LARGE SCALE GENOMIC DNA]</scope>
    <source>
        <plasmid evidence="3">PP1</plasmid>
    </source>
</reference>
<evidence type="ECO:0000256" key="1">
    <source>
        <dbReference type="SAM" id="Phobius"/>
    </source>
</evidence>
<sequence>MAQAYRNVMQRTGFRKEDASIVFTALAFARIVWRKGSRLVLIVTSTLGPLLLGLSAPLWRRSFMRSLDTTRLPRGLSHRPPVNIWNGKFICAPSQRFRQRGKKAKTPS</sequence>
<keyword evidence="1" id="KW-0472">Membrane</keyword>
<keyword evidence="3" id="KW-1185">Reference proteome</keyword>
<evidence type="ECO:0000313" key="3">
    <source>
        <dbReference type="Proteomes" id="UP000239025"/>
    </source>
</evidence>
<proteinExistence type="predicted"/>
<gene>
    <name evidence="2" type="ORF">PL963_P100070</name>
</gene>
<keyword evidence="1" id="KW-0812">Transmembrane</keyword>
<geneLocation type="plasmid" evidence="2 3">
    <name>PP1</name>
</geneLocation>
<protein>
    <submittedName>
        <fullName evidence="2">Putative membrane protein</fullName>
    </submittedName>
</protein>
<feature type="transmembrane region" description="Helical" evidence="1">
    <location>
        <begin position="39"/>
        <end position="59"/>
    </location>
</feature>
<keyword evidence="2" id="KW-0614">Plasmid</keyword>
<dbReference type="EMBL" id="LT963396">
    <property type="protein sequence ID" value="SOS30053.1"/>
    <property type="molecule type" value="Genomic_DNA"/>
</dbReference>
<evidence type="ECO:0000313" key="2">
    <source>
        <dbReference type="EMBL" id="SOS30053.1"/>
    </source>
</evidence>
<organism evidence="2 3">
    <name type="scientific">Pseudomonas cerasi</name>
    <dbReference type="NCBI Taxonomy" id="1583341"/>
    <lineage>
        <taxon>Bacteria</taxon>
        <taxon>Pseudomonadati</taxon>
        <taxon>Pseudomonadota</taxon>
        <taxon>Gammaproteobacteria</taxon>
        <taxon>Pseudomonadales</taxon>
        <taxon>Pseudomonadaceae</taxon>
        <taxon>Pseudomonas</taxon>
    </lineage>
</organism>
<name>A0A2K4W2D4_9PSED</name>
<keyword evidence="1" id="KW-1133">Transmembrane helix</keyword>
<accession>A0A2K4W2D4</accession>